<evidence type="ECO:0000313" key="1">
    <source>
        <dbReference type="EMBL" id="AIB14859.1"/>
    </source>
</evidence>
<evidence type="ECO:0000313" key="6">
    <source>
        <dbReference type="Proteomes" id="UP001628281"/>
    </source>
</evidence>
<organism evidence="1 4">
    <name type="scientific">Azospirillum argentinense</name>
    <dbReference type="NCBI Taxonomy" id="2970906"/>
    <lineage>
        <taxon>Bacteria</taxon>
        <taxon>Pseudomonadati</taxon>
        <taxon>Pseudomonadota</taxon>
        <taxon>Alphaproteobacteria</taxon>
        <taxon>Rhodospirillales</taxon>
        <taxon>Azospirillaceae</taxon>
        <taxon>Azospirillum</taxon>
    </lineage>
</organism>
<evidence type="ECO:0000313" key="3">
    <source>
        <dbReference type="EMBL" id="MFL7901011.1"/>
    </source>
</evidence>
<gene>
    <name evidence="1" type="ORF">ABAZ39_23490</name>
    <name evidence="3" type="ORF">ACJ41P_07740</name>
    <name evidence="2" type="ORF">FH063_001528</name>
</gene>
<proteinExistence type="predicted"/>
<dbReference type="AlphaFoldDB" id="A0A060DVC8"/>
<dbReference type="KEGG" id="abq:ABAZ39_23490"/>
<reference evidence="2 5" key="2">
    <citation type="submission" date="2019-07" db="EMBL/GenBank/DDBJ databases">
        <title>Genome sequencing of the stress-tolerant strain Azospirillum brasilense Az19.</title>
        <authorList>
            <person name="Maroniche G.A."/>
            <person name="Garcia J.E."/>
            <person name="Pagnussat L."/>
            <person name="Amenta M."/>
            <person name="Creus C.M."/>
        </authorList>
    </citation>
    <scope>NUCLEOTIDE SEQUENCE [LARGE SCALE GENOMIC DNA]</scope>
    <source>
        <strain evidence="2 5">Az19</strain>
    </source>
</reference>
<reference evidence="1 4" key="1">
    <citation type="journal article" date="2014" name="Genome Announc.">
        <title>Complete Genome Sequence of the Model Rhizosphere Strain Azospirillum brasilense Az39, Successfully Applied in Agriculture.</title>
        <authorList>
            <person name="Rivera D."/>
            <person name="Revale S."/>
            <person name="Molina R."/>
            <person name="Gualpa J."/>
            <person name="Puente M."/>
            <person name="Maroniche G."/>
            <person name="Paris G."/>
            <person name="Baker D."/>
            <person name="Clavijo B."/>
            <person name="McLay K."/>
            <person name="Spaepen S."/>
            <person name="Perticari A."/>
            <person name="Vazquez M."/>
            <person name="Wisniewski-Dye F."/>
            <person name="Watkins C."/>
            <person name="Martinez-Abarca F."/>
            <person name="Vanderleyden J."/>
            <person name="Cassan F."/>
        </authorList>
    </citation>
    <scope>NUCLEOTIDE SEQUENCE [LARGE SCALE GENOMIC DNA]</scope>
    <source>
        <strain evidence="1 4">Az39</strain>
        <plasmid evidence="1">AbAZ39_p2</plasmid>
    </source>
</reference>
<sequence>MTEPTLPLFYKSPRPLVAARDADLSLRTEPNFAFAATTNSVPLMAAEFPAACKQFPILFSEGPTAQPVALLGLRSGENLFVDANGAWEEGTYIPAYVRRYPFIFLESEDGAQLTLCVDEAADSVVPGRDNPFFVDGQPSALTNNALEFVKEVQAQNLFTTQFVEAVVAAGLMSEKRADITLNNGERLSLAGFNVIDEAAFNRLPAETLVEWRDRGWLGLVYAHLISVSSWSGLVDRLALRG</sequence>
<dbReference type="Proteomes" id="UP000325333">
    <property type="component" value="Unassembled WGS sequence"/>
</dbReference>
<reference evidence="3 6" key="3">
    <citation type="submission" date="2024-11" db="EMBL/GenBank/DDBJ databases">
        <title>Draft genome sequences of two bacteria associated to sugarcane roots in Colombia.</title>
        <authorList>
            <person name="Pardo-Diaz S."/>
            <person name="Masmela-Mendoza J."/>
            <person name="Delgadillo-Duran P."/>
            <person name="Bautista E.J."/>
            <person name="Rojas-Tapias D.F."/>
        </authorList>
    </citation>
    <scope>NUCLEOTIDE SEQUENCE [LARGE SCALE GENOMIC DNA]</scope>
    <source>
        <strain evidence="3 6">Ap18</strain>
    </source>
</reference>
<keyword evidence="6" id="KW-1185">Reference proteome</keyword>
<dbReference type="Proteomes" id="UP001628281">
    <property type="component" value="Unassembled WGS sequence"/>
</dbReference>
<dbReference type="EMBL" id="VEWN01000002">
    <property type="protein sequence ID" value="KAA1057360.1"/>
    <property type="molecule type" value="Genomic_DNA"/>
</dbReference>
<accession>A0A5B0L0U9</accession>
<dbReference type="Pfam" id="PF07277">
    <property type="entry name" value="SapC"/>
    <property type="match status" value="1"/>
</dbReference>
<dbReference type="InterPro" id="IPR010836">
    <property type="entry name" value="SapC"/>
</dbReference>
<dbReference type="EMBL" id="CP007795">
    <property type="protein sequence ID" value="AIB14859.1"/>
    <property type="molecule type" value="Genomic_DNA"/>
</dbReference>
<evidence type="ECO:0000313" key="4">
    <source>
        <dbReference type="Proteomes" id="UP000027186"/>
    </source>
</evidence>
<dbReference type="OrthoDB" id="9806524at2"/>
<dbReference type="EMBL" id="JBJLSN010000007">
    <property type="protein sequence ID" value="MFL7901011.1"/>
    <property type="molecule type" value="Genomic_DNA"/>
</dbReference>
<dbReference type="RefSeq" id="WP_040136102.1">
    <property type="nucleotide sequence ID" value="NZ_CP007795.1"/>
</dbReference>
<geneLocation type="plasmid" evidence="1 4">
    <name>AbAZ39_p2</name>
</geneLocation>
<keyword evidence="1" id="KW-0614">Plasmid</keyword>
<protein>
    <submittedName>
        <fullName evidence="1">SapC family protein</fullName>
    </submittedName>
</protein>
<dbReference type="Proteomes" id="UP000027186">
    <property type="component" value="Plasmid AbAZ39_p2"/>
</dbReference>
<accession>A0A060DVC8</accession>
<evidence type="ECO:0000313" key="5">
    <source>
        <dbReference type="Proteomes" id="UP000325333"/>
    </source>
</evidence>
<name>A0A060DVC8_9PROT</name>
<evidence type="ECO:0000313" key="2">
    <source>
        <dbReference type="EMBL" id="KAA1057360.1"/>
    </source>
</evidence>